<dbReference type="EMBL" id="CADCWL010000178">
    <property type="protein sequence ID" value="CAA9575459.1"/>
    <property type="molecule type" value="Genomic_DNA"/>
</dbReference>
<dbReference type="AlphaFoldDB" id="A0A6J4VEK8"/>
<feature type="compositionally biased region" description="Low complexity" evidence="1">
    <location>
        <begin position="1"/>
        <end position="23"/>
    </location>
</feature>
<feature type="non-terminal residue" evidence="2">
    <location>
        <position position="55"/>
    </location>
</feature>
<sequence length="55" mass="5724">WADGRTTTGADGTGRWRLPLSGSLPPPTLAVPPPVAIPRNEGWQRGAGRPCTAFG</sequence>
<proteinExistence type="predicted"/>
<feature type="non-terminal residue" evidence="2">
    <location>
        <position position="1"/>
    </location>
</feature>
<gene>
    <name evidence="2" type="ORF">AVDCRST_MAG19-3292</name>
</gene>
<evidence type="ECO:0000256" key="1">
    <source>
        <dbReference type="SAM" id="MobiDB-lite"/>
    </source>
</evidence>
<organism evidence="2">
    <name type="scientific">uncultured Thermomicrobiales bacterium</name>
    <dbReference type="NCBI Taxonomy" id="1645740"/>
    <lineage>
        <taxon>Bacteria</taxon>
        <taxon>Pseudomonadati</taxon>
        <taxon>Thermomicrobiota</taxon>
        <taxon>Thermomicrobia</taxon>
        <taxon>Thermomicrobiales</taxon>
        <taxon>environmental samples</taxon>
    </lineage>
</organism>
<feature type="region of interest" description="Disordered" evidence="1">
    <location>
        <begin position="1"/>
        <end position="55"/>
    </location>
</feature>
<reference evidence="2" key="1">
    <citation type="submission" date="2020-02" db="EMBL/GenBank/DDBJ databases">
        <authorList>
            <person name="Meier V. D."/>
        </authorList>
    </citation>
    <scope>NUCLEOTIDE SEQUENCE</scope>
    <source>
        <strain evidence="2">AVDCRST_MAG19</strain>
    </source>
</reference>
<name>A0A6J4VEK8_9BACT</name>
<evidence type="ECO:0000313" key="2">
    <source>
        <dbReference type="EMBL" id="CAA9575459.1"/>
    </source>
</evidence>
<feature type="compositionally biased region" description="Pro residues" evidence="1">
    <location>
        <begin position="24"/>
        <end position="36"/>
    </location>
</feature>
<protein>
    <submittedName>
        <fullName evidence="2">Uncharacterized protein</fullName>
    </submittedName>
</protein>
<accession>A0A6J4VEK8</accession>